<dbReference type="InterPro" id="IPR001789">
    <property type="entry name" value="Sig_transdc_resp-reg_receiver"/>
</dbReference>
<proteinExistence type="predicted"/>
<gene>
    <name evidence="3" type="ORF">SAMN04487911_1245</name>
</gene>
<dbReference type="InterPro" id="IPR011006">
    <property type="entry name" value="CheY-like_superfamily"/>
</dbReference>
<evidence type="ECO:0000313" key="3">
    <source>
        <dbReference type="EMBL" id="SHJ52492.1"/>
    </source>
</evidence>
<feature type="modified residue" description="4-aspartylphosphate" evidence="1">
    <location>
        <position position="63"/>
    </location>
</feature>
<reference evidence="3 4" key="1">
    <citation type="submission" date="2016-11" db="EMBL/GenBank/DDBJ databases">
        <authorList>
            <person name="Jaros S."/>
            <person name="Januszkiewicz K."/>
            <person name="Wedrychowicz H."/>
        </authorList>
    </citation>
    <scope>NUCLEOTIDE SEQUENCE [LARGE SCALE GENOMIC DNA]</scope>
    <source>
        <strain evidence="3 4">CGMCC 1.8863</strain>
    </source>
</reference>
<evidence type="ECO:0000259" key="2">
    <source>
        <dbReference type="PROSITE" id="PS50110"/>
    </source>
</evidence>
<accession>A0A1M6K0X3</accession>
<dbReference type="Gene3D" id="3.40.50.2300">
    <property type="match status" value="1"/>
</dbReference>
<protein>
    <submittedName>
        <fullName evidence="3">DNA-binding response regulator, NarL/FixJ family, contains REC and HTH domains</fullName>
    </submittedName>
</protein>
<organism evidence="3 4">
    <name type="scientific">Arenibacter nanhaiticus</name>
    <dbReference type="NCBI Taxonomy" id="558155"/>
    <lineage>
        <taxon>Bacteria</taxon>
        <taxon>Pseudomonadati</taxon>
        <taxon>Bacteroidota</taxon>
        <taxon>Flavobacteriia</taxon>
        <taxon>Flavobacteriales</taxon>
        <taxon>Flavobacteriaceae</taxon>
        <taxon>Arenibacter</taxon>
    </lineage>
</organism>
<dbReference type="STRING" id="558155.SAMN04487911_1245"/>
<name>A0A1M6K0X3_9FLAO</name>
<dbReference type="PROSITE" id="PS50110">
    <property type="entry name" value="RESPONSE_REGULATORY"/>
    <property type="match status" value="1"/>
</dbReference>
<keyword evidence="3" id="KW-0238">DNA-binding</keyword>
<feature type="domain" description="Response regulatory" evidence="2">
    <location>
        <begin position="5"/>
        <end position="135"/>
    </location>
</feature>
<evidence type="ECO:0000256" key="1">
    <source>
        <dbReference type="PROSITE-ProRule" id="PRU00169"/>
    </source>
</evidence>
<dbReference type="AlphaFoldDB" id="A0A1M6K0X3"/>
<keyword evidence="1" id="KW-0597">Phosphoprotein</keyword>
<evidence type="ECO:0000313" key="4">
    <source>
        <dbReference type="Proteomes" id="UP000184231"/>
    </source>
</evidence>
<sequence length="222" mass="25203">MKTIRILAVDDHEMITTGYKYILEAAEFDDFKIKMETANSYELGAQKIMDSARSFLFDLILLDIQLTPSQEKEPHSGEELGLLARKLVPDSKLVFMSSFSDNYRINSILENVNPEGYMVKSEVDEKSLIAMVKTVTTCPPYYSQKALVAIRKKVANDLILDNKDKKILYHISIGTKTIDIVNYVNLSLAGIENRKRQLKVVFGVEKQNDMALITEAKNRGFL</sequence>
<dbReference type="OrthoDB" id="651456at2"/>
<keyword evidence="4" id="KW-1185">Reference proteome</keyword>
<dbReference type="EMBL" id="FQYX01000024">
    <property type="protein sequence ID" value="SHJ52492.1"/>
    <property type="molecule type" value="Genomic_DNA"/>
</dbReference>
<dbReference type="SUPFAM" id="SSF52172">
    <property type="entry name" value="CheY-like"/>
    <property type="match status" value="1"/>
</dbReference>
<dbReference type="GO" id="GO:0000160">
    <property type="term" value="P:phosphorelay signal transduction system"/>
    <property type="evidence" value="ECO:0007669"/>
    <property type="project" value="InterPro"/>
</dbReference>
<dbReference type="GO" id="GO:0003677">
    <property type="term" value="F:DNA binding"/>
    <property type="evidence" value="ECO:0007669"/>
    <property type="project" value="UniProtKB-KW"/>
</dbReference>
<dbReference type="RefSeq" id="WP_072765266.1">
    <property type="nucleotide sequence ID" value="NZ_FQYX01000024.1"/>
</dbReference>
<dbReference type="Proteomes" id="UP000184231">
    <property type="component" value="Unassembled WGS sequence"/>
</dbReference>
<dbReference type="SMART" id="SM00448">
    <property type="entry name" value="REC"/>
    <property type="match status" value="1"/>
</dbReference>